<sequence length="357" mass="39378">MNRKIIHIDMDAFFAAVEQRDFPELKGQAVVVGGKPGSRGVVATCSYEARKFGIHSAMASSRAYQLCPHAIFVQPRFAAYKEASQAIHTIFKGYTDLIEPLSLDEAYLDVSHVEKFDGSATLMAEDIRLKIVNTIQLTASAGISYNKFLAKLASDQNKPNGQFVIKPGEAENYLDKLPIGRFHGVGKVTESKMHASGIKTGGDLKAQSIELLQNYFGNSAEYYYNIARGIDERPVTGHHVRKSLGAETTFQQDISDICEMLNHLLGLLNEVTNRLSRLALFAHTITIKVKYADFTQVTRSFTSDSAVSIFSVSKELLPVLLLKTEADKKSVRLLGVSFSNLVSCANYENSGQLPLLF</sequence>
<dbReference type="EC" id="2.7.7.7" evidence="5"/>
<accession>A0A3B0X090</accession>
<evidence type="ECO:0000256" key="16">
    <source>
        <dbReference type="ARBA" id="ARBA00023204"/>
    </source>
</evidence>
<dbReference type="PANTHER" id="PTHR11076:SF33">
    <property type="entry name" value="DNA POLYMERASE KAPPA"/>
    <property type="match status" value="1"/>
</dbReference>
<evidence type="ECO:0000256" key="1">
    <source>
        <dbReference type="ARBA" id="ARBA00001946"/>
    </source>
</evidence>
<dbReference type="InterPro" id="IPR053848">
    <property type="entry name" value="IMS_HHH_1"/>
</dbReference>
<evidence type="ECO:0000313" key="19">
    <source>
        <dbReference type="EMBL" id="VAW56307.1"/>
    </source>
</evidence>
<evidence type="ECO:0000256" key="3">
    <source>
        <dbReference type="ARBA" id="ARBA00010945"/>
    </source>
</evidence>
<evidence type="ECO:0000256" key="7">
    <source>
        <dbReference type="ARBA" id="ARBA00022490"/>
    </source>
</evidence>
<dbReference type="FunFam" id="3.40.1170.60:FF:000001">
    <property type="entry name" value="DNA polymerase IV"/>
    <property type="match status" value="1"/>
</dbReference>
<keyword evidence="16" id="KW-0234">DNA repair</keyword>
<dbReference type="GO" id="GO:0009432">
    <property type="term" value="P:SOS response"/>
    <property type="evidence" value="ECO:0007669"/>
    <property type="project" value="TreeGrafter"/>
</dbReference>
<keyword evidence="7" id="KW-0963">Cytoplasm</keyword>
<dbReference type="InterPro" id="IPR022880">
    <property type="entry name" value="DNApol_IV"/>
</dbReference>
<comment type="cofactor">
    <cofactor evidence="1">
        <name>Mg(2+)</name>
        <dbReference type="ChEBI" id="CHEBI:18420"/>
    </cofactor>
</comment>
<evidence type="ECO:0000256" key="14">
    <source>
        <dbReference type="ARBA" id="ARBA00022932"/>
    </source>
</evidence>
<dbReference type="CDD" id="cd03586">
    <property type="entry name" value="PolY_Pol_IV_kappa"/>
    <property type="match status" value="1"/>
</dbReference>
<reference evidence="19" key="1">
    <citation type="submission" date="2018-06" db="EMBL/GenBank/DDBJ databases">
        <authorList>
            <person name="Zhirakovskaya E."/>
        </authorList>
    </citation>
    <scope>NUCLEOTIDE SEQUENCE</scope>
</reference>
<dbReference type="GO" id="GO:0003684">
    <property type="term" value="F:damaged DNA binding"/>
    <property type="evidence" value="ECO:0007669"/>
    <property type="project" value="InterPro"/>
</dbReference>
<dbReference type="SUPFAM" id="SSF56672">
    <property type="entry name" value="DNA/RNA polymerases"/>
    <property type="match status" value="1"/>
</dbReference>
<dbReference type="InterPro" id="IPR043502">
    <property type="entry name" value="DNA/RNA_pol_sf"/>
</dbReference>
<evidence type="ECO:0000256" key="10">
    <source>
        <dbReference type="ARBA" id="ARBA00022705"/>
    </source>
</evidence>
<protein>
    <recommendedName>
        <fullName evidence="5">DNA-directed DNA polymerase</fullName>
        <ecNumber evidence="5">2.7.7.7</ecNumber>
    </recommendedName>
</protein>
<dbReference type="GO" id="GO:0006281">
    <property type="term" value="P:DNA repair"/>
    <property type="evidence" value="ECO:0007669"/>
    <property type="project" value="UniProtKB-KW"/>
</dbReference>
<dbReference type="SUPFAM" id="SSF100879">
    <property type="entry name" value="Lesion bypass DNA polymerase (Y-family), little finger domain"/>
    <property type="match status" value="1"/>
</dbReference>
<dbReference type="GO" id="GO:0003887">
    <property type="term" value="F:DNA-directed DNA polymerase activity"/>
    <property type="evidence" value="ECO:0007669"/>
    <property type="project" value="UniProtKB-KW"/>
</dbReference>
<dbReference type="InterPro" id="IPR001126">
    <property type="entry name" value="UmuC"/>
</dbReference>
<name>A0A3B0X090_9ZZZZ</name>
<keyword evidence="12" id="KW-0227">DNA damage</keyword>
<dbReference type="GO" id="GO:0005829">
    <property type="term" value="C:cytosol"/>
    <property type="evidence" value="ECO:0007669"/>
    <property type="project" value="TreeGrafter"/>
</dbReference>
<dbReference type="AlphaFoldDB" id="A0A3B0X090"/>
<evidence type="ECO:0000256" key="2">
    <source>
        <dbReference type="ARBA" id="ARBA00004496"/>
    </source>
</evidence>
<dbReference type="Pfam" id="PF00817">
    <property type="entry name" value="IMS"/>
    <property type="match status" value="1"/>
</dbReference>
<evidence type="ECO:0000256" key="4">
    <source>
        <dbReference type="ARBA" id="ARBA00011245"/>
    </source>
</evidence>
<comment type="subcellular location">
    <subcellularLocation>
        <location evidence="2">Cytoplasm</location>
    </subcellularLocation>
</comment>
<dbReference type="PANTHER" id="PTHR11076">
    <property type="entry name" value="DNA REPAIR POLYMERASE UMUC / TRANSFERASE FAMILY MEMBER"/>
    <property type="match status" value="1"/>
</dbReference>
<dbReference type="HAMAP" id="MF_01113">
    <property type="entry name" value="DNApol_IV"/>
    <property type="match status" value="1"/>
</dbReference>
<evidence type="ECO:0000256" key="6">
    <source>
        <dbReference type="ARBA" id="ARBA00022457"/>
    </source>
</evidence>
<dbReference type="NCBIfam" id="NF002677">
    <property type="entry name" value="PRK02406.1"/>
    <property type="match status" value="1"/>
</dbReference>
<evidence type="ECO:0000256" key="15">
    <source>
        <dbReference type="ARBA" id="ARBA00023125"/>
    </source>
</evidence>
<dbReference type="InterPro" id="IPR043128">
    <property type="entry name" value="Rev_trsase/Diguanyl_cyclase"/>
</dbReference>
<dbReference type="Pfam" id="PF21999">
    <property type="entry name" value="IMS_HHH_1"/>
    <property type="match status" value="1"/>
</dbReference>
<evidence type="ECO:0000256" key="12">
    <source>
        <dbReference type="ARBA" id="ARBA00022763"/>
    </source>
</evidence>
<dbReference type="Gene3D" id="3.30.70.270">
    <property type="match status" value="1"/>
</dbReference>
<dbReference type="GO" id="GO:0042276">
    <property type="term" value="P:error-prone translesion synthesis"/>
    <property type="evidence" value="ECO:0007669"/>
    <property type="project" value="TreeGrafter"/>
</dbReference>
<dbReference type="Gene3D" id="3.40.1170.60">
    <property type="match status" value="1"/>
</dbReference>
<comment type="subunit">
    <text evidence="4">Monomer.</text>
</comment>
<dbReference type="InterPro" id="IPR017961">
    <property type="entry name" value="DNA_pol_Y-fam_little_finger"/>
</dbReference>
<dbReference type="EMBL" id="UOFF01000210">
    <property type="protein sequence ID" value="VAW56307.1"/>
    <property type="molecule type" value="Genomic_DNA"/>
</dbReference>
<gene>
    <name evidence="19" type="ORF">MNBD_GAMMA07-2238</name>
</gene>
<evidence type="ECO:0000259" key="18">
    <source>
        <dbReference type="PROSITE" id="PS50173"/>
    </source>
</evidence>
<feature type="domain" description="UmuC" evidence="18">
    <location>
        <begin position="5"/>
        <end position="186"/>
    </location>
</feature>
<dbReference type="Gene3D" id="3.30.1490.100">
    <property type="entry name" value="DNA polymerase, Y-family, little finger domain"/>
    <property type="match status" value="1"/>
</dbReference>
<evidence type="ECO:0000256" key="8">
    <source>
        <dbReference type="ARBA" id="ARBA00022679"/>
    </source>
</evidence>
<keyword evidence="15" id="KW-0238">DNA-binding</keyword>
<dbReference type="Gene3D" id="1.10.150.20">
    <property type="entry name" value="5' to 3' exonuclease, C-terminal subdomain"/>
    <property type="match status" value="1"/>
</dbReference>
<dbReference type="PROSITE" id="PS50173">
    <property type="entry name" value="UMUC"/>
    <property type="match status" value="1"/>
</dbReference>
<keyword evidence="6" id="KW-0515">Mutator protein</keyword>
<evidence type="ECO:0000256" key="9">
    <source>
        <dbReference type="ARBA" id="ARBA00022695"/>
    </source>
</evidence>
<keyword evidence="9 19" id="KW-0548">Nucleotidyltransferase</keyword>
<keyword evidence="8 19" id="KW-0808">Transferase</keyword>
<dbReference type="Pfam" id="PF11799">
    <property type="entry name" value="IMS_C"/>
    <property type="match status" value="1"/>
</dbReference>
<dbReference type="InterPro" id="IPR036775">
    <property type="entry name" value="DNA_pol_Y-fam_lit_finger_sf"/>
</dbReference>
<comment type="similarity">
    <text evidence="3">Belongs to the DNA polymerase type-Y family.</text>
</comment>
<dbReference type="FunFam" id="3.30.1490.100:FF:000004">
    <property type="entry name" value="DNA polymerase IV"/>
    <property type="match status" value="1"/>
</dbReference>
<evidence type="ECO:0000256" key="13">
    <source>
        <dbReference type="ARBA" id="ARBA00022842"/>
    </source>
</evidence>
<dbReference type="InterPro" id="IPR050116">
    <property type="entry name" value="DNA_polymerase-Y"/>
</dbReference>
<comment type="catalytic activity">
    <reaction evidence="17">
        <text>DNA(n) + a 2'-deoxyribonucleoside 5'-triphosphate = DNA(n+1) + diphosphate</text>
        <dbReference type="Rhea" id="RHEA:22508"/>
        <dbReference type="Rhea" id="RHEA-COMP:17339"/>
        <dbReference type="Rhea" id="RHEA-COMP:17340"/>
        <dbReference type="ChEBI" id="CHEBI:33019"/>
        <dbReference type="ChEBI" id="CHEBI:61560"/>
        <dbReference type="ChEBI" id="CHEBI:173112"/>
        <dbReference type="EC" id="2.7.7.7"/>
    </reaction>
</comment>
<keyword evidence="10" id="KW-0235">DNA replication</keyword>
<dbReference type="GO" id="GO:0006260">
    <property type="term" value="P:DNA replication"/>
    <property type="evidence" value="ECO:0007669"/>
    <property type="project" value="UniProtKB-KW"/>
</dbReference>
<evidence type="ECO:0000256" key="17">
    <source>
        <dbReference type="ARBA" id="ARBA00049244"/>
    </source>
</evidence>
<proteinExistence type="inferred from homology"/>
<dbReference type="GO" id="GO:0046872">
    <property type="term" value="F:metal ion binding"/>
    <property type="evidence" value="ECO:0007669"/>
    <property type="project" value="UniProtKB-KW"/>
</dbReference>
<evidence type="ECO:0000256" key="5">
    <source>
        <dbReference type="ARBA" id="ARBA00012417"/>
    </source>
</evidence>
<keyword evidence="14" id="KW-0239">DNA-directed DNA polymerase</keyword>
<evidence type="ECO:0000256" key="11">
    <source>
        <dbReference type="ARBA" id="ARBA00022723"/>
    </source>
</evidence>
<organism evidence="19">
    <name type="scientific">hydrothermal vent metagenome</name>
    <dbReference type="NCBI Taxonomy" id="652676"/>
    <lineage>
        <taxon>unclassified sequences</taxon>
        <taxon>metagenomes</taxon>
        <taxon>ecological metagenomes</taxon>
    </lineage>
</organism>
<keyword evidence="11" id="KW-0479">Metal-binding</keyword>
<keyword evidence="13" id="KW-0460">Magnesium</keyword>